<accession>A0A919M5C2</accession>
<dbReference type="Gene3D" id="3.40.50.720">
    <property type="entry name" value="NAD(P)-binding Rossmann-like Domain"/>
    <property type="match status" value="1"/>
</dbReference>
<gene>
    <name evidence="5" type="ORF">Acy02nite_81610</name>
</gene>
<feature type="domain" description="Ketoreductase" evidence="4">
    <location>
        <begin position="8"/>
        <end position="192"/>
    </location>
</feature>
<dbReference type="InterPro" id="IPR020904">
    <property type="entry name" value="Sc_DH/Rdtase_CS"/>
</dbReference>
<dbReference type="PROSITE" id="PS00061">
    <property type="entry name" value="ADH_SHORT"/>
    <property type="match status" value="1"/>
</dbReference>
<dbReference type="PANTHER" id="PTHR44196:SF1">
    <property type="entry name" value="DEHYDROGENASE_REDUCTASE SDR FAMILY MEMBER 7B"/>
    <property type="match status" value="1"/>
</dbReference>
<evidence type="ECO:0000256" key="2">
    <source>
        <dbReference type="ARBA" id="ARBA00023002"/>
    </source>
</evidence>
<dbReference type="SMART" id="SM00822">
    <property type="entry name" value="PKS_KR"/>
    <property type="match status" value="1"/>
</dbReference>
<dbReference type="PRINTS" id="PR00080">
    <property type="entry name" value="SDRFAMILY"/>
</dbReference>
<dbReference type="Pfam" id="PF00106">
    <property type="entry name" value="adh_short"/>
    <property type="match status" value="1"/>
</dbReference>
<name>A0A919M5C2_9ACTN</name>
<dbReference type="GO" id="GO:0016020">
    <property type="term" value="C:membrane"/>
    <property type="evidence" value="ECO:0007669"/>
    <property type="project" value="TreeGrafter"/>
</dbReference>
<proteinExistence type="inferred from homology"/>
<sequence length="348" mass="36653">MPKPLTEQVVVVVGASSGIGRATALALAACGARVVCAARGIEALGTLVEQIEQAGGQALAVPTDVADPLAVQALADAAERWYGRIDTWVNLASIGVWGRVEDITDAEFERVLRVNFLGSVYGVRAALPALRRAGGGGIIAVSSAEGVRSVPLQAPYTASKFAVRALQDALRMELAQEDVRISVTTVLPASVDTPFFEHARSRLGGTMPKPPPPVYAPEVVADAIVFAAEHPRREIPVGGAAAAFMLSQRLLPALTDAVFSLRRVGAGSQRANRPDNGVDNLDTPLGGPGRVHGAHPGRVLRHSLYTWLIGRRRRPGELLTAAVSRVGRQRSANECQLADSPPSQTRSA</sequence>
<dbReference type="InterPro" id="IPR036291">
    <property type="entry name" value="NAD(P)-bd_dom_sf"/>
</dbReference>
<evidence type="ECO:0000313" key="6">
    <source>
        <dbReference type="Proteomes" id="UP000619479"/>
    </source>
</evidence>
<evidence type="ECO:0000256" key="3">
    <source>
        <dbReference type="RuleBase" id="RU000363"/>
    </source>
</evidence>
<dbReference type="InterPro" id="IPR057326">
    <property type="entry name" value="KR_dom"/>
</dbReference>
<dbReference type="AlphaFoldDB" id="A0A919M5C2"/>
<dbReference type="NCBIfam" id="NF005495">
    <property type="entry name" value="PRK07109.1"/>
    <property type="match status" value="1"/>
</dbReference>
<evidence type="ECO:0000313" key="5">
    <source>
        <dbReference type="EMBL" id="GID70280.1"/>
    </source>
</evidence>
<dbReference type="Proteomes" id="UP000619479">
    <property type="component" value="Unassembled WGS sequence"/>
</dbReference>
<organism evidence="5 6">
    <name type="scientific">Actinoplanes cyaneus</name>
    <dbReference type="NCBI Taxonomy" id="52696"/>
    <lineage>
        <taxon>Bacteria</taxon>
        <taxon>Bacillati</taxon>
        <taxon>Actinomycetota</taxon>
        <taxon>Actinomycetes</taxon>
        <taxon>Micromonosporales</taxon>
        <taxon>Micromonosporaceae</taxon>
        <taxon>Actinoplanes</taxon>
    </lineage>
</organism>
<evidence type="ECO:0000256" key="1">
    <source>
        <dbReference type="ARBA" id="ARBA00006484"/>
    </source>
</evidence>
<keyword evidence="6" id="KW-1185">Reference proteome</keyword>
<dbReference type="PANTHER" id="PTHR44196">
    <property type="entry name" value="DEHYDROGENASE/REDUCTASE SDR FAMILY MEMBER 7B"/>
    <property type="match status" value="1"/>
</dbReference>
<keyword evidence="2" id="KW-0560">Oxidoreductase</keyword>
<dbReference type="RefSeq" id="WP_203753901.1">
    <property type="nucleotide sequence ID" value="NZ_BAAAUC010000035.1"/>
</dbReference>
<comment type="similarity">
    <text evidence="1 3">Belongs to the short-chain dehydrogenases/reductases (SDR) family.</text>
</comment>
<dbReference type="InterPro" id="IPR002347">
    <property type="entry name" value="SDR_fam"/>
</dbReference>
<comment type="caution">
    <text evidence="5">The sequence shown here is derived from an EMBL/GenBank/DDBJ whole genome shotgun (WGS) entry which is preliminary data.</text>
</comment>
<dbReference type="PRINTS" id="PR00081">
    <property type="entry name" value="GDHRDH"/>
</dbReference>
<dbReference type="GO" id="GO:0016491">
    <property type="term" value="F:oxidoreductase activity"/>
    <property type="evidence" value="ECO:0007669"/>
    <property type="project" value="UniProtKB-KW"/>
</dbReference>
<protein>
    <submittedName>
        <fullName evidence="5">Short-chain dehydrogenase</fullName>
    </submittedName>
</protein>
<dbReference type="EMBL" id="BOMH01000073">
    <property type="protein sequence ID" value="GID70280.1"/>
    <property type="molecule type" value="Genomic_DNA"/>
</dbReference>
<reference evidence="5" key="1">
    <citation type="submission" date="2021-01" db="EMBL/GenBank/DDBJ databases">
        <title>Whole genome shotgun sequence of Actinoplanes cyaneus NBRC 14990.</title>
        <authorList>
            <person name="Komaki H."/>
            <person name="Tamura T."/>
        </authorList>
    </citation>
    <scope>NUCLEOTIDE SEQUENCE</scope>
    <source>
        <strain evidence="5">NBRC 14990</strain>
    </source>
</reference>
<dbReference type="SUPFAM" id="SSF51735">
    <property type="entry name" value="NAD(P)-binding Rossmann-fold domains"/>
    <property type="match status" value="1"/>
</dbReference>
<evidence type="ECO:0000259" key="4">
    <source>
        <dbReference type="SMART" id="SM00822"/>
    </source>
</evidence>